<organism evidence="1 2">
    <name type="scientific">Marinobacterium lacunae</name>
    <dbReference type="NCBI Taxonomy" id="1232683"/>
    <lineage>
        <taxon>Bacteria</taxon>
        <taxon>Pseudomonadati</taxon>
        <taxon>Pseudomonadota</taxon>
        <taxon>Gammaproteobacteria</taxon>
        <taxon>Oceanospirillales</taxon>
        <taxon>Oceanospirillaceae</taxon>
        <taxon>Marinobacterium</taxon>
    </lineage>
</organism>
<comment type="caution">
    <text evidence="1">The sequence shown here is derived from an EMBL/GenBank/DDBJ whole genome shotgun (WGS) entry which is preliminary data.</text>
</comment>
<dbReference type="Gene3D" id="3.10.450.50">
    <property type="match status" value="1"/>
</dbReference>
<dbReference type="Proteomes" id="UP000028252">
    <property type="component" value="Unassembled WGS sequence"/>
</dbReference>
<dbReference type="eggNOG" id="COG4922">
    <property type="taxonomic scope" value="Bacteria"/>
</dbReference>
<reference evidence="1 2" key="1">
    <citation type="submission" date="2014-04" db="EMBL/GenBank/DDBJ databases">
        <title>Marinobacterium kochiensis sp. nov., isolated from sediment sample collected from Kochi backwaters in Kerala, India.</title>
        <authorList>
            <person name="Singh A."/>
            <person name="Pinnaka A.K."/>
        </authorList>
    </citation>
    <scope>NUCLEOTIDE SEQUENCE [LARGE SCALE GENOMIC DNA]</scope>
    <source>
        <strain evidence="1 2">AK27</strain>
    </source>
</reference>
<dbReference type="PATRIC" id="fig|1232683.4.peg.3838"/>
<accession>A0A081FUN1</accession>
<dbReference type="EMBL" id="JMQN01000057">
    <property type="protein sequence ID" value="KEA62236.1"/>
    <property type="molecule type" value="Genomic_DNA"/>
</dbReference>
<proteinExistence type="predicted"/>
<evidence type="ECO:0000313" key="2">
    <source>
        <dbReference type="Proteomes" id="UP000028252"/>
    </source>
</evidence>
<keyword evidence="2" id="KW-1185">Reference proteome</keyword>
<gene>
    <name evidence="1" type="ORF">ADIMK_3897</name>
</gene>
<name>A0A081FUN1_9GAMM</name>
<sequence>MLTFVKEIADPKYAEQKYTTTWFDMFRIKDGKITEHWDPALKQ</sequence>
<dbReference type="AlphaFoldDB" id="A0A081FUN1"/>
<protein>
    <recommendedName>
        <fullName evidence="3">SnoaL-like domain-containing protein</fullName>
    </recommendedName>
</protein>
<evidence type="ECO:0000313" key="1">
    <source>
        <dbReference type="EMBL" id="KEA62236.1"/>
    </source>
</evidence>
<dbReference type="SUPFAM" id="SSF54427">
    <property type="entry name" value="NTF2-like"/>
    <property type="match status" value="1"/>
</dbReference>
<dbReference type="InterPro" id="IPR032710">
    <property type="entry name" value="NTF2-like_dom_sf"/>
</dbReference>
<evidence type="ECO:0008006" key="3">
    <source>
        <dbReference type="Google" id="ProtNLM"/>
    </source>
</evidence>